<keyword evidence="3" id="KW-1185">Reference proteome</keyword>
<organism evidence="2 3">
    <name type="scientific">Arcicella aquatica</name>
    <dbReference type="NCBI Taxonomy" id="217141"/>
    <lineage>
        <taxon>Bacteria</taxon>
        <taxon>Pseudomonadati</taxon>
        <taxon>Bacteroidota</taxon>
        <taxon>Cytophagia</taxon>
        <taxon>Cytophagales</taxon>
        <taxon>Flectobacillaceae</taxon>
        <taxon>Arcicella</taxon>
    </lineage>
</organism>
<reference evidence="2 3" key="1">
    <citation type="submission" date="2023-12" db="EMBL/GenBank/DDBJ databases">
        <title>Novel species of the genus Arcicella isolated from rivers.</title>
        <authorList>
            <person name="Lu H."/>
        </authorList>
    </citation>
    <scope>NUCLEOTIDE SEQUENCE [LARGE SCALE GENOMIC DNA]</scope>
    <source>
        <strain evidence="2 3">LMG 21963</strain>
    </source>
</reference>
<proteinExistence type="predicted"/>
<feature type="domain" description="Transposase IS701-like DDE" evidence="1">
    <location>
        <begin position="3"/>
        <end position="126"/>
    </location>
</feature>
<dbReference type="EMBL" id="JAYFUL010000076">
    <property type="protein sequence ID" value="MEA5260941.1"/>
    <property type="molecule type" value="Genomic_DNA"/>
</dbReference>
<sequence>MQTDLDLYTDYLISSFGQTSSTGLSKMLDKAISHDDVTRFLKQTANDSKALWKQAKPFVGQIESDEGLLILDDSISEKPYTDSNGLVCPHFDHFTGIFVNGINFVSLLYSNNGVQVPIGFELVVKTLQCIIKNS</sequence>
<protein>
    <submittedName>
        <fullName evidence="2">Transposase</fullName>
    </submittedName>
</protein>
<comment type="caution">
    <text evidence="2">The sequence shown here is derived from an EMBL/GenBank/DDBJ whole genome shotgun (WGS) entry which is preliminary data.</text>
</comment>
<gene>
    <name evidence="2" type="ORF">VB264_24295</name>
</gene>
<dbReference type="Pfam" id="PF13546">
    <property type="entry name" value="DDE_5"/>
    <property type="match status" value="1"/>
</dbReference>
<evidence type="ECO:0000313" key="2">
    <source>
        <dbReference type="EMBL" id="MEA5260941.1"/>
    </source>
</evidence>
<name>A0ABU5QV14_9BACT</name>
<accession>A0ABU5QV14</accession>
<dbReference type="RefSeq" id="WP_323253906.1">
    <property type="nucleotide sequence ID" value="NZ_JAYFUL010000076.1"/>
</dbReference>
<evidence type="ECO:0000259" key="1">
    <source>
        <dbReference type="Pfam" id="PF13546"/>
    </source>
</evidence>
<dbReference type="Proteomes" id="UP001304671">
    <property type="component" value="Unassembled WGS sequence"/>
</dbReference>
<evidence type="ECO:0000313" key="3">
    <source>
        <dbReference type="Proteomes" id="UP001304671"/>
    </source>
</evidence>
<dbReference type="InterPro" id="IPR038721">
    <property type="entry name" value="IS701-like_DDE_dom"/>
</dbReference>